<feature type="domain" description="Reverse transcriptase" evidence="1">
    <location>
        <begin position="264"/>
        <end position="544"/>
    </location>
</feature>
<dbReference type="GO" id="GO:0004523">
    <property type="term" value="F:RNA-DNA hybrid ribonuclease activity"/>
    <property type="evidence" value="ECO:0007669"/>
    <property type="project" value="InterPro"/>
</dbReference>
<accession>A0A5B6WM06</accession>
<dbReference type="PROSITE" id="PS50878">
    <property type="entry name" value="RT_POL"/>
    <property type="match status" value="1"/>
</dbReference>
<dbReference type="EMBL" id="SMMG02000002">
    <property type="protein sequence ID" value="KAA3482314.1"/>
    <property type="molecule type" value="Genomic_DNA"/>
</dbReference>
<dbReference type="SUPFAM" id="SSF56219">
    <property type="entry name" value="DNase I-like"/>
    <property type="match status" value="1"/>
</dbReference>
<dbReference type="OrthoDB" id="653202at2759"/>
<dbReference type="InterPro" id="IPR012337">
    <property type="entry name" value="RNaseH-like_sf"/>
</dbReference>
<dbReference type="CDD" id="cd01650">
    <property type="entry name" value="RT_nLTR_like"/>
    <property type="match status" value="1"/>
</dbReference>
<dbReference type="InterPro" id="IPR036397">
    <property type="entry name" value="RNaseH_sf"/>
</dbReference>
<evidence type="ECO:0000259" key="1">
    <source>
        <dbReference type="PROSITE" id="PS50878"/>
    </source>
</evidence>
<dbReference type="Gene3D" id="3.30.420.10">
    <property type="entry name" value="Ribonuclease H-like superfamily/Ribonuclease H"/>
    <property type="match status" value="1"/>
</dbReference>
<keyword evidence="2" id="KW-0695">RNA-directed DNA polymerase</keyword>
<dbReference type="PANTHER" id="PTHR33116">
    <property type="entry name" value="REVERSE TRANSCRIPTASE ZINC-BINDING DOMAIN-CONTAINING PROTEIN-RELATED-RELATED"/>
    <property type="match status" value="1"/>
</dbReference>
<dbReference type="InterPro" id="IPR043502">
    <property type="entry name" value="DNA/RNA_pol_sf"/>
</dbReference>
<gene>
    <name evidence="2" type="ORF">EPI10_004569</name>
</gene>
<dbReference type="GO" id="GO:0003676">
    <property type="term" value="F:nucleic acid binding"/>
    <property type="evidence" value="ECO:0007669"/>
    <property type="project" value="InterPro"/>
</dbReference>
<dbReference type="AlphaFoldDB" id="A0A5B6WM06"/>
<dbReference type="InterPro" id="IPR036691">
    <property type="entry name" value="Endo/exonu/phosph_ase_sf"/>
</dbReference>
<comment type="caution">
    <text evidence="2">The sequence shown here is derived from an EMBL/GenBank/DDBJ whole genome shotgun (WGS) entry which is preliminary data.</text>
</comment>
<dbReference type="SUPFAM" id="SSF53098">
    <property type="entry name" value="Ribonuclease H-like"/>
    <property type="match status" value="1"/>
</dbReference>
<dbReference type="Proteomes" id="UP000325315">
    <property type="component" value="Unassembled WGS sequence"/>
</dbReference>
<keyword evidence="2" id="KW-0548">Nucleotidyltransferase</keyword>
<reference evidence="2" key="1">
    <citation type="submission" date="2019-08" db="EMBL/GenBank/DDBJ databases">
        <authorList>
            <person name="Liu F."/>
        </authorList>
    </citation>
    <scope>NUCLEOTIDE SEQUENCE [LARGE SCALE GENOMIC DNA]</scope>
    <source>
        <strain evidence="2">PA1801</strain>
        <tissue evidence="2">Leaf</tissue>
    </source>
</reference>
<dbReference type="Pfam" id="PF00078">
    <property type="entry name" value="RVT_1"/>
    <property type="match status" value="1"/>
</dbReference>
<name>A0A5B6WM06_9ROSI</name>
<evidence type="ECO:0000313" key="2">
    <source>
        <dbReference type="EMBL" id="KAA3482314.1"/>
    </source>
</evidence>
<dbReference type="InterPro" id="IPR000477">
    <property type="entry name" value="RT_dom"/>
</dbReference>
<sequence>MMAFRLALEDCTLIDLGFKVRWFTWERGKFRSTNIRERLDRGVANLNWLELFPNAQIEHLTYSFSDHCLILLETMGVEKREYTFNPCSFQFEARRCLDSSFEDLVRGWWADSSGSIPDRLEDMGHKMHVWSRNSKREVQLDLNLEADKEELYWEQRARIAALEDDVGNRFSVNEDMIKIAQDYFETLFFASEEEANGHIFGVVEKRVTASMNESLKKQFTEEDICNAVKSMPPLKAPGIDGFVATFFQKYWHIVGQHISRYCIDILNGQKEIGDINKTRIVLIPKIDNPKYMSHFRSISFSNVIYKIIAKVLVNRISEILGDCINEAQGAFIPGRLISNNVLIAYEVLHSLKMKKRRRRGNFALKLDMCNDRVEWDFLAGMMKSLGFHDDWMVLIMRCVTLISYSVSLNGMSSDWFSPSRGLRQGDPLSPYLFLICAEGFSTLLEDAKQQGLMRGASVGREMFSINHLFFADNCILFGDATQEGVCTVRDIIREYEKSAGQKVNYDKSLIYFGANVKEEVKGDIINTLGVRVASNPEKYLGLPMMVGRRKAWAFASFKDRFWKHVDGWSFRYLSMGGKEVFIKSVLQATPLYAMQWFIFPKTLCSQLENIMNKFWWSNNKLKTGIHWSGWNKLYLSKFDGGLGFKNLFLFNKALLAKQVWRVLTQPQCLLARVLKARYFPFTDILAAKIGSYPSFTWRSICSARDLIEDGMLWSIGKGDRHDIRNRWITVNHLMQSDSATWNDELIRNLFYEDTANRIRSIPISGSSLEDTIMWKFEGSGSYSVRSGYQVWTCLQLHIQFFDESVCTKRSFARVFAAAENQQQCFIAISLWSLWFRLKPHLHDQWKAPKAGIVKINFDASFLSKDKIAIIAAVARNFKGSILGAETYLFENIADPFVAEARVCERALLFAKTLGFQRLEVEGDALSVIKSIKKKGTDTSVIRSITHHIYLMGSSFDQIAYLFTPRTANGAAHALTLEGRRTGYFGAWIHELPLSVISIARKEELQMNLDD</sequence>
<keyword evidence="3" id="KW-1185">Reference proteome</keyword>
<dbReference type="Gene3D" id="3.60.10.10">
    <property type="entry name" value="Endonuclease/exonuclease/phosphatase"/>
    <property type="match status" value="1"/>
</dbReference>
<dbReference type="CDD" id="cd06222">
    <property type="entry name" value="RNase_H_like"/>
    <property type="match status" value="1"/>
</dbReference>
<evidence type="ECO:0000313" key="3">
    <source>
        <dbReference type="Proteomes" id="UP000325315"/>
    </source>
</evidence>
<dbReference type="PANTHER" id="PTHR33116:SF86">
    <property type="entry name" value="REVERSE TRANSCRIPTASE DOMAIN-CONTAINING PROTEIN"/>
    <property type="match status" value="1"/>
</dbReference>
<dbReference type="InterPro" id="IPR044730">
    <property type="entry name" value="RNase_H-like_dom_plant"/>
</dbReference>
<dbReference type="SUPFAM" id="SSF56672">
    <property type="entry name" value="DNA/RNA polymerases"/>
    <property type="match status" value="1"/>
</dbReference>
<keyword evidence="2" id="KW-0808">Transferase</keyword>
<protein>
    <submittedName>
        <fullName evidence="2">Reverse transcriptase</fullName>
    </submittedName>
</protein>
<dbReference type="GO" id="GO:0003964">
    <property type="term" value="F:RNA-directed DNA polymerase activity"/>
    <property type="evidence" value="ECO:0007669"/>
    <property type="project" value="UniProtKB-KW"/>
</dbReference>
<dbReference type="InterPro" id="IPR002156">
    <property type="entry name" value="RNaseH_domain"/>
</dbReference>
<organism evidence="2 3">
    <name type="scientific">Gossypium australe</name>
    <dbReference type="NCBI Taxonomy" id="47621"/>
    <lineage>
        <taxon>Eukaryota</taxon>
        <taxon>Viridiplantae</taxon>
        <taxon>Streptophyta</taxon>
        <taxon>Embryophyta</taxon>
        <taxon>Tracheophyta</taxon>
        <taxon>Spermatophyta</taxon>
        <taxon>Magnoliopsida</taxon>
        <taxon>eudicotyledons</taxon>
        <taxon>Gunneridae</taxon>
        <taxon>Pentapetalae</taxon>
        <taxon>rosids</taxon>
        <taxon>malvids</taxon>
        <taxon>Malvales</taxon>
        <taxon>Malvaceae</taxon>
        <taxon>Malvoideae</taxon>
        <taxon>Gossypium</taxon>
    </lineage>
</organism>
<proteinExistence type="predicted"/>
<dbReference type="Pfam" id="PF13456">
    <property type="entry name" value="RVT_3"/>
    <property type="match status" value="1"/>
</dbReference>